<dbReference type="AlphaFoldDB" id="A0A382PZ79"/>
<protein>
    <submittedName>
        <fullName evidence="2">Uncharacterized protein</fullName>
    </submittedName>
</protein>
<keyword evidence="1" id="KW-0472">Membrane</keyword>
<dbReference type="EMBL" id="UINC01110464">
    <property type="protein sequence ID" value="SVC77985.1"/>
    <property type="molecule type" value="Genomic_DNA"/>
</dbReference>
<keyword evidence="1" id="KW-1133">Transmembrane helix</keyword>
<sequence length="101" mass="11517">MNTLISNECCRTVEKFCLQAFLVSIGLLLFCFFVLLVVGWDSVAGIHGAMLGIEEVRMEQFTYDVKMLYYLLMGAFKLAAFLLFGIPWLILRFSSAFRVKS</sequence>
<organism evidence="2">
    <name type="scientific">marine metagenome</name>
    <dbReference type="NCBI Taxonomy" id="408172"/>
    <lineage>
        <taxon>unclassified sequences</taxon>
        <taxon>metagenomes</taxon>
        <taxon>ecological metagenomes</taxon>
    </lineage>
</organism>
<feature type="transmembrane region" description="Helical" evidence="1">
    <location>
        <begin position="67"/>
        <end position="91"/>
    </location>
</feature>
<reference evidence="2" key="1">
    <citation type="submission" date="2018-05" db="EMBL/GenBank/DDBJ databases">
        <authorList>
            <person name="Lanie J.A."/>
            <person name="Ng W.-L."/>
            <person name="Kazmierczak K.M."/>
            <person name="Andrzejewski T.M."/>
            <person name="Davidsen T.M."/>
            <person name="Wayne K.J."/>
            <person name="Tettelin H."/>
            <person name="Glass J.I."/>
            <person name="Rusch D."/>
            <person name="Podicherti R."/>
            <person name="Tsui H.-C.T."/>
            <person name="Winkler M.E."/>
        </authorList>
    </citation>
    <scope>NUCLEOTIDE SEQUENCE</scope>
</reference>
<proteinExistence type="predicted"/>
<gene>
    <name evidence="2" type="ORF">METZ01_LOCUS330839</name>
</gene>
<keyword evidence="1" id="KW-0812">Transmembrane</keyword>
<evidence type="ECO:0000313" key="2">
    <source>
        <dbReference type="EMBL" id="SVC77985.1"/>
    </source>
</evidence>
<accession>A0A382PZ79</accession>
<feature type="transmembrane region" description="Helical" evidence="1">
    <location>
        <begin position="20"/>
        <end position="40"/>
    </location>
</feature>
<evidence type="ECO:0000256" key="1">
    <source>
        <dbReference type="SAM" id="Phobius"/>
    </source>
</evidence>
<name>A0A382PZ79_9ZZZZ</name>